<dbReference type="GO" id="GO:0003676">
    <property type="term" value="F:nucleic acid binding"/>
    <property type="evidence" value="ECO:0007669"/>
    <property type="project" value="InterPro"/>
</dbReference>
<dbReference type="AlphaFoldDB" id="A0A016SQD0"/>
<accession>A0A016SQD0</accession>
<evidence type="ECO:0000259" key="2">
    <source>
        <dbReference type="PROSITE" id="PS50158"/>
    </source>
</evidence>
<dbReference type="InterPro" id="IPR036875">
    <property type="entry name" value="Znf_CCHC_sf"/>
</dbReference>
<comment type="caution">
    <text evidence="3">The sequence shown here is derived from an EMBL/GenBank/DDBJ whole genome shotgun (WGS) entry which is preliminary data.</text>
</comment>
<dbReference type="Proteomes" id="UP000024635">
    <property type="component" value="Unassembled WGS sequence"/>
</dbReference>
<evidence type="ECO:0000256" key="1">
    <source>
        <dbReference type="PROSITE-ProRule" id="PRU00047"/>
    </source>
</evidence>
<dbReference type="PROSITE" id="PS50158">
    <property type="entry name" value="ZF_CCHC"/>
    <property type="match status" value="1"/>
</dbReference>
<dbReference type="OrthoDB" id="5865526at2759"/>
<name>A0A016SQD0_9BILA</name>
<keyword evidence="1" id="KW-0479">Metal-binding</keyword>
<evidence type="ECO:0000313" key="4">
    <source>
        <dbReference type="Proteomes" id="UP000024635"/>
    </source>
</evidence>
<keyword evidence="4" id="KW-1185">Reference proteome</keyword>
<dbReference type="SMART" id="SM00343">
    <property type="entry name" value="ZnF_C2HC"/>
    <property type="match status" value="1"/>
</dbReference>
<dbReference type="EMBL" id="JARK01001528">
    <property type="protein sequence ID" value="EYB92571.1"/>
    <property type="molecule type" value="Genomic_DNA"/>
</dbReference>
<feature type="domain" description="CCHC-type" evidence="2">
    <location>
        <begin position="5"/>
        <end position="18"/>
    </location>
</feature>
<dbReference type="InterPro" id="IPR001878">
    <property type="entry name" value="Znf_CCHC"/>
</dbReference>
<dbReference type="GO" id="GO:0008270">
    <property type="term" value="F:zinc ion binding"/>
    <property type="evidence" value="ECO:0007669"/>
    <property type="project" value="UniProtKB-KW"/>
</dbReference>
<keyword evidence="1" id="KW-0862">Zinc</keyword>
<protein>
    <recommendedName>
        <fullName evidence="2">CCHC-type domain-containing protein</fullName>
    </recommendedName>
</protein>
<dbReference type="Gene3D" id="4.10.60.10">
    <property type="entry name" value="Zinc finger, CCHC-type"/>
    <property type="match status" value="1"/>
</dbReference>
<organism evidence="3 4">
    <name type="scientific">Ancylostoma ceylanicum</name>
    <dbReference type="NCBI Taxonomy" id="53326"/>
    <lineage>
        <taxon>Eukaryota</taxon>
        <taxon>Metazoa</taxon>
        <taxon>Ecdysozoa</taxon>
        <taxon>Nematoda</taxon>
        <taxon>Chromadorea</taxon>
        <taxon>Rhabditida</taxon>
        <taxon>Rhabditina</taxon>
        <taxon>Rhabditomorpha</taxon>
        <taxon>Strongyloidea</taxon>
        <taxon>Ancylostomatidae</taxon>
        <taxon>Ancylostomatinae</taxon>
        <taxon>Ancylostoma</taxon>
    </lineage>
</organism>
<sequence length="148" mass="16752">MGSLCYNCHERGHLARDCGLDIESKMSILPARVLMQAKRDGYDIDNEVMEHKIHMSKRVYDTSGSVMTFVTIVEIQETLLGGKRVLNQMYMTSADEDVVILRTNVLPHLGYKLVEGMMPSRKNSNEPETHVARIGQRIYVAPGSVKWV</sequence>
<dbReference type="GO" id="GO:0019899">
    <property type="term" value="F:enzyme binding"/>
    <property type="evidence" value="ECO:0007669"/>
    <property type="project" value="UniProtKB-ARBA"/>
</dbReference>
<proteinExistence type="predicted"/>
<dbReference type="SUPFAM" id="SSF57756">
    <property type="entry name" value="Retrovirus zinc finger-like domains"/>
    <property type="match status" value="1"/>
</dbReference>
<evidence type="ECO:0000313" key="3">
    <source>
        <dbReference type="EMBL" id="EYB92571.1"/>
    </source>
</evidence>
<gene>
    <name evidence="3" type="primary">Acey_s0192.g1355</name>
    <name evidence="3" type="ORF">Y032_0192g1355</name>
</gene>
<reference evidence="4" key="1">
    <citation type="journal article" date="2015" name="Nat. Genet.">
        <title>The genome and transcriptome of the zoonotic hookworm Ancylostoma ceylanicum identify infection-specific gene families.</title>
        <authorList>
            <person name="Schwarz E.M."/>
            <person name="Hu Y."/>
            <person name="Antoshechkin I."/>
            <person name="Miller M.M."/>
            <person name="Sternberg P.W."/>
            <person name="Aroian R.V."/>
        </authorList>
    </citation>
    <scope>NUCLEOTIDE SEQUENCE</scope>
    <source>
        <strain evidence="4">HY135</strain>
    </source>
</reference>
<dbReference type="Pfam" id="PF00098">
    <property type="entry name" value="zf-CCHC"/>
    <property type="match status" value="1"/>
</dbReference>
<keyword evidence="1" id="KW-0863">Zinc-finger</keyword>
<dbReference type="GO" id="GO:0005737">
    <property type="term" value="C:cytoplasm"/>
    <property type="evidence" value="ECO:0007669"/>
    <property type="project" value="UniProtKB-ARBA"/>
</dbReference>